<evidence type="ECO:0000313" key="1">
    <source>
        <dbReference type="EMBL" id="MFD1606129.1"/>
    </source>
</evidence>
<proteinExistence type="predicted"/>
<gene>
    <name evidence="1" type="ORF">ACFSBH_00395</name>
</gene>
<protein>
    <recommendedName>
        <fullName evidence="3">Replicative helicase inhibitor G39P N-terminal domain-containing protein</fullName>
    </recommendedName>
</protein>
<dbReference type="RefSeq" id="WP_379595506.1">
    <property type="nucleotide sequence ID" value="NZ_JBHUDE010000004.1"/>
</dbReference>
<evidence type="ECO:0000313" key="2">
    <source>
        <dbReference type="Proteomes" id="UP001597221"/>
    </source>
</evidence>
<dbReference type="Proteomes" id="UP001597221">
    <property type="component" value="Unassembled WGS sequence"/>
</dbReference>
<sequence>MTIDEAMEVLYTMEEMYPKFKLTERKAKILVPNLKKMNFRKVMENLGEHVMHHPYPPQLSEIAAYEEEEVEDEEESPLAEIERWKEEAKKVTPEMKLEFQEQLEQLLREKGWE</sequence>
<accession>A0ABW4HKX7</accession>
<dbReference type="EMBL" id="JBHUDE010000004">
    <property type="protein sequence ID" value="MFD1606129.1"/>
    <property type="molecule type" value="Genomic_DNA"/>
</dbReference>
<keyword evidence="2" id="KW-1185">Reference proteome</keyword>
<dbReference type="Gene3D" id="1.10.8.200">
    <property type="entry name" value="Replisome organizer (g39p helicase loader/inhibitor protein)"/>
    <property type="match status" value="1"/>
</dbReference>
<evidence type="ECO:0008006" key="3">
    <source>
        <dbReference type="Google" id="ProtNLM"/>
    </source>
</evidence>
<comment type="caution">
    <text evidence="1">The sequence shown here is derived from an EMBL/GenBank/DDBJ whole genome shotgun (WGS) entry which is preliminary data.</text>
</comment>
<reference evidence="2" key="1">
    <citation type="journal article" date="2019" name="Int. J. Syst. Evol. Microbiol.">
        <title>The Global Catalogue of Microorganisms (GCM) 10K type strain sequencing project: providing services to taxonomists for standard genome sequencing and annotation.</title>
        <authorList>
            <consortium name="The Broad Institute Genomics Platform"/>
            <consortium name="The Broad Institute Genome Sequencing Center for Infectious Disease"/>
            <person name="Wu L."/>
            <person name="Ma J."/>
        </authorList>
    </citation>
    <scope>NUCLEOTIDE SEQUENCE [LARGE SCALE GENOMIC DNA]</scope>
    <source>
        <strain evidence="2">CGMCC 1.12376</strain>
    </source>
</reference>
<name>A0ABW4HKX7_9BACI</name>
<organism evidence="1 2">
    <name type="scientific">Oceanobacillus luteolus</name>
    <dbReference type="NCBI Taxonomy" id="1274358"/>
    <lineage>
        <taxon>Bacteria</taxon>
        <taxon>Bacillati</taxon>
        <taxon>Bacillota</taxon>
        <taxon>Bacilli</taxon>
        <taxon>Bacillales</taxon>
        <taxon>Bacillaceae</taxon>
        <taxon>Oceanobacillus</taxon>
    </lineage>
</organism>